<sequence length="117" mass="13449">MQNEHLNFETIKAASDIISAIVESSLLERDGVIPVKSDKLSFFKKSPNNISISFRDTEVYLKIKMNIQKGINILEETTQIQKEIKDEIIHLTGLKVRRVDLCIDKMVPQSSLEDLRY</sequence>
<comment type="similarity">
    <text evidence="1">Belongs to the asp23 family.</text>
</comment>
<evidence type="ECO:0000256" key="1">
    <source>
        <dbReference type="ARBA" id="ARBA00005721"/>
    </source>
</evidence>
<dbReference type="AlphaFoldDB" id="A0A2V2ZDD9"/>
<evidence type="ECO:0000313" key="3">
    <source>
        <dbReference type="Proteomes" id="UP000247150"/>
    </source>
</evidence>
<gene>
    <name evidence="2" type="ORF">DFO73_12711</name>
</gene>
<dbReference type="Pfam" id="PF03780">
    <property type="entry name" value="Asp23"/>
    <property type="match status" value="1"/>
</dbReference>
<evidence type="ECO:0000313" key="2">
    <source>
        <dbReference type="EMBL" id="PWW17387.1"/>
    </source>
</evidence>
<name>A0A2V2ZDD9_9BACI</name>
<protein>
    <submittedName>
        <fullName evidence="2">Cell envelope-related Asp23 family protein</fullName>
    </submittedName>
</protein>
<proteinExistence type="inferred from homology"/>
<dbReference type="InterPro" id="IPR005531">
    <property type="entry name" value="Asp23"/>
</dbReference>
<dbReference type="Proteomes" id="UP000247150">
    <property type="component" value="Unassembled WGS sequence"/>
</dbReference>
<comment type="caution">
    <text evidence="2">The sequence shown here is derived from an EMBL/GenBank/DDBJ whole genome shotgun (WGS) entry which is preliminary data.</text>
</comment>
<reference evidence="2 3" key="1">
    <citation type="submission" date="2018-05" db="EMBL/GenBank/DDBJ databases">
        <title>Freshwater and sediment microbial communities from various areas in North America, analyzing microbe dynamics in response to fracking.</title>
        <authorList>
            <person name="Lamendella R."/>
        </authorList>
    </citation>
    <scope>NUCLEOTIDE SEQUENCE [LARGE SCALE GENOMIC DNA]</scope>
    <source>
        <strain evidence="2 3">15_TX</strain>
    </source>
</reference>
<dbReference type="OrthoDB" id="2868891at2"/>
<dbReference type="RefSeq" id="WP_110067829.1">
    <property type="nucleotide sequence ID" value="NZ_QGTW01000027.1"/>
</dbReference>
<dbReference type="EMBL" id="QGTW01000027">
    <property type="protein sequence ID" value="PWW17387.1"/>
    <property type="molecule type" value="Genomic_DNA"/>
</dbReference>
<organism evidence="2 3">
    <name type="scientific">Cytobacillus oceanisediminis</name>
    <dbReference type="NCBI Taxonomy" id="665099"/>
    <lineage>
        <taxon>Bacteria</taxon>
        <taxon>Bacillati</taxon>
        <taxon>Bacillota</taxon>
        <taxon>Bacilli</taxon>
        <taxon>Bacillales</taxon>
        <taxon>Bacillaceae</taxon>
        <taxon>Cytobacillus</taxon>
    </lineage>
</organism>
<accession>A0A2V2ZDD9</accession>